<gene>
    <name evidence="1" type="ORF">COB21_04325</name>
</gene>
<evidence type="ECO:0000313" key="2">
    <source>
        <dbReference type="Proteomes" id="UP000218775"/>
    </source>
</evidence>
<evidence type="ECO:0000313" key="1">
    <source>
        <dbReference type="EMBL" id="PCI76462.1"/>
    </source>
</evidence>
<dbReference type="AlphaFoldDB" id="A0A2A4X186"/>
<reference evidence="2" key="1">
    <citation type="submission" date="2017-08" db="EMBL/GenBank/DDBJ databases">
        <title>A dynamic microbial community with high functional redundancy inhabits the cold, oxic subseafloor aquifer.</title>
        <authorList>
            <person name="Tully B.J."/>
            <person name="Wheat C.G."/>
            <person name="Glazer B.T."/>
            <person name="Huber J.A."/>
        </authorList>
    </citation>
    <scope>NUCLEOTIDE SEQUENCE [LARGE SCALE GENOMIC DNA]</scope>
</reference>
<dbReference type="EMBL" id="NVUK01000028">
    <property type="protein sequence ID" value="PCI76462.1"/>
    <property type="molecule type" value="Genomic_DNA"/>
</dbReference>
<organism evidence="1 2">
    <name type="scientific">Aerophobetes bacterium</name>
    <dbReference type="NCBI Taxonomy" id="2030807"/>
    <lineage>
        <taxon>Bacteria</taxon>
        <taxon>Candidatus Aerophobota</taxon>
    </lineage>
</organism>
<dbReference type="Proteomes" id="UP000218775">
    <property type="component" value="Unassembled WGS sequence"/>
</dbReference>
<protein>
    <submittedName>
        <fullName evidence="1">Uncharacterized protein</fullName>
    </submittedName>
</protein>
<accession>A0A2A4X186</accession>
<proteinExistence type="predicted"/>
<sequence>MIEADCTKINFTKTKAHMRLSKLSQKFYFFLLLVLVASLPATKGFCKKRIYGPLTGYPDIGYAPWFTGPLLSPTPVNMPPDQPALEPSVIIGSTYGQYDANWKFKSGTNTFFINPSVDFQFGFTERTGLEIFAPLISNFKNGVSSTKLQDIALLLGFQIATDIRGSWVPDIRIDLQEVFPAGSYQKLSPEKLGTDLTGYGSYQTGPLLVINKTFYSGDHPLAIKASIAYLFPSNVHVKGLNTYGGGFGTNGTVHPGQTLTMFLSFEHAITKKWGWGFDSLYIWQTRSTFSGSPGITADGNVASMGQPSLAQFSLAPYVEYTFTSQLGVVGGAWCTLGGRNADAFASGYFAFLYIF</sequence>
<name>A0A2A4X186_UNCAE</name>
<comment type="caution">
    <text evidence="1">The sequence shown here is derived from an EMBL/GenBank/DDBJ whole genome shotgun (WGS) entry which is preliminary data.</text>
</comment>